<sequence>MNASHASLDGRTASLASLAMLAFAGNSLLCRAALAGTAMDAAGFTVVRLASGALVLWVLLRMRHSASTGGGGGNWPSAIALFAYAAAFSFAYVQLSAATGALLLFGAVQATMIGAGMARGERFRAIQLAGFALALVGLAALLLPGATAPPLDGALTMVGAGIAWGAYSLRGGRALDPLGETAGNFLRTLPFAALLALAASGSLSLDPSGIALAAASGALASGLGYAVWYAVLPRLSALRASILQLSVPVLTALGGVALLAEVLSLRLVACSAAVLGGVLLVVLSGSRMRAAQAP</sequence>
<organism evidence="7 8">
    <name type="scientific">Luteimonas vadosa</name>
    <dbReference type="NCBI Taxonomy" id="1165507"/>
    <lineage>
        <taxon>Bacteria</taxon>
        <taxon>Pseudomonadati</taxon>
        <taxon>Pseudomonadota</taxon>
        <taxon>Gammaproteobacteria</taxon>
        <taxon>Lysobacterales</taxon>
        <taxon>Lysobacteraceae</taxon>
        <taxon>Luteimonas</taxon>
    </lineage>
</organism>
<accession>A0ABP9DXU4</accession>
<gene>
    <name evidence="7" type="ORF">GCM10023332_14350</name>
</gene>
<protein>
    <submittedName>
        <fullName evidence="7">DMT family transporter</fullName>
    </submittedName>
</protein>
<proteinExistence type="predicted"/>
<dbReference type="Pfam" id="PF00892">
    <property type="entry name" value="EamA"/>
    <property type="match status" value="1"/>
</dbReference>
<evidence type="ECO:0000256" key="1">
    <source>
        <dbReference type="ARBA" id="ARBA00004141"/>
    </source>
</evidence>
<feature type="transmembrane region" description="Helical" evidence="5">
    <location>
        <begin position="184"/>
        <end position="203"/>
    </location>
</feature>
<keyword evidence="3 5" id="KW-1133">Transmembrane helix</keyword>
<reference evidence="8" key="1">
    <citation type="journal article" date="2019" name="Int. J. Syst. Evol. Microbiol.">
        <title>The Global Catalogue of Microorganisms (GCM) 10K type strain sequencing project: providing services to taxonomists for standard genome sequencing and annotation.</title>
        <authorList>
            <consortium name="The Broad Institute Genomics Platform"/>
            <consortium name="The Broad Institute Genome Sequencing Center for Infectious Disease"/>
            <person name="Wu L."/>
            <person name="Ma J."/>
        </authorList>
    </citation>
    <scope>NUCLEOTIDE SEQUENCE [LARGE SCALE GENOMIC DNA]</scope>
    <source>
        <strain evidence="8">JCM 18392</strain>
    </source>
</reference>
<keyword evidence="2 5" id="KW-0812">Transmembrane</keyword>
<feature type="transmembrane region" description="Helical" evidence="5">
    <location>
        <begin position="125"/>
        <end position="147"/>
    </location>
</feature>
<dbReference type="InterPro" id="IPR050638">
    <property type="entry name" value="AA-Vitamin_Transporters"/>
</dbReference>
<evidence type="ECO:0000259" key="6">
    <source>
        <dbReference type="Pfam" id="PF00892"/>
    </source>
</evidence>
<dbReference type="RefSeq" id="WP_345294837.1">
    <property type="nucleotide sequence ID" value="NZ_BAABJY010000002.1"/>
</dbReference>
<feature type="domain" description="EamA" evidence="6">
    <location>
        <begin position="153"/>
        <end position="282"/>
    </location>
</feature>
<dbReference type="Proteomes" id="UP001501323">
    <property type="component" value="Unassembled WGS sequence"/>
</dbReference>
<evidence type="ECO:0000256" key="3">
    <source>
        <dbReference type="ARBA" id="ARBA00022989"/>
    </source>
</evidence>
<feature type="transmembrane region" description="Helical" evidence="5">
    <location>
        <begin position="72"/>
        <end position="92"/>
    </location>
</feature>
<evidence type="ECO:0000256" key="2">
    <source>
        <dbReference type="ARBA" id="ARBA00022692"/>
    </source>
</evidence>
<comment type="caution">
    <text evidence="7">The sequence shown here is derived from an EMBL/GenBank/DDBJ whole genome shotgun (WGS) entry which is preliminary data.</text>
</comment>
<feature type="transmembrane region" description="Helical" evidence="5">
    <location>
        <begin position="153"/>
        <end position="172"/>
    </location>
</feature>
<keyword evidence="4 5" id="KW-0472">Membrane</keyword>
<feature type="transmembrane region" description="Helical" evidence="5">
    <location>
        <begin position="209"/>
        <end position="230"/>
    </location>
</feature>
<evidence type="ECO:0000256" key="4">
    <source>
        <dbReference type="ARBA" id="ARBA00023136"/>
    </source>
</evidence>
<dbReference type="InterPro" id="IPR037185">
    <property type="entry name" value="EmrE-like"/>
</dbReference>
<feature type="transmembrane region" description="Helical" evidence="5">
    <location>
        <begin position="266"/>
        <end position="285"/>
    </location>
</feature>
<dbReference type="InterPro" id="IPR000620">
    <property type="entry name" value="EamA_dom"/>
</dbReference>
<name>A0ABP9DXU4_9GAMM</name>
<dbReference type="SUPFAM" id="SSF103481">
    <property type="entry name" value="Multidrug resistance efflux transporter EmrE"/>
    <property type="match status" value="2"/>
</dbReference>
<comment type="subcellular location">
    <subcellularLocation>
        <location evidence="1">Membrane</location>
        <topology evidence="1">Multi-pass membrane protein</topology>
    </subcellularLocation>
</comment>
<dbReference type="EMBL" id="BAABJY010000002">
    <property type="protein sequence ID" value="GAA4863345.1"/>
    <property type="molecule type" value="Genomic_DNA"/>
</dbReference>
<keyword evidence="8" id="KW-1185">Reference proteome</keyword>
<dbReference type="PANTHER" id="PTHR32322">
    <property type="entry name" value="INNER MEMBRANE TRANSPORTER"/>
    <property type="match status" value="1"/>
</dbReference>
<dbReference type="PANTHER" id="PTHR32322:SF9">
    <property type="entry name" value="AMINO-ACID METABOLITE EFFLUX PUMP-RELATED"/>
    <property type="match status" value="1"/>
</dbReference>
<feature type="transmembrane region" description="Helical" evidence="5">
    <location>
        <begin position="98"/>
        <end position="118"/>
    </location>
</feature>
<feature type="transmembrane region" description="Helical" evidence="5">
    <location>
        <begin position="42"/>
        <end position="60"/>
    </location>
</feature>
<evidence type="ECO:0000256" key="5">
    <source>
        <dbReference type="SAM" id="Phobius"/>
    </source>
</evidence>
<feature type="transmembrane region" description="Helical" evidence="5">
    <location>
        <begin position="242"/>
        <end position="260"/>
    </location>
</feature>
<evidence type="ECO:0000313" key="8">
    <source>
        <dbReference type="Proteomes" id="UP001501323"/>
    </source>
</evidence>
<evidence type="ECO:0000313" key="7">
    <source>
        <dbReference type="EMBL" id="GAA4863345.1"/>
    </source>
</evidence>